<evidence type="ECO:0000256" key="1">
    <source>
        <dbReference type="SAM" id="SignalP"/>
    </source>
</evidence>
<evidence type="ECO:0000259" key="2">
    <source>
        <dbReference type="Pfam" id="PF14246"/>
    </source>
</evidence>
<dbReference type="EMBL" id="BAAASZ010000030">
    <property type="protein sequence ID" value="GAA2455091.1"/>
    <property type="molecule type" value="Genomic_DNA"/>
</dbReference>
<feature type="signal peptide" evidence="1">
    <location>
        <begin position="1"/>
        <end position="20"/>
    </location>
</feature>
<protein>
    <recommendedName>
        <fullName evidence="2">Transcriptional regulator TetR C-terminal Proteobacteria type domain-containing protein</fullName>
    </recommendedName>
</protein>
<keyword evidence="4" id="KW-1185">Reference proteome</keyword>
<organism evidence="3 4">
    <name type="scientific">Streptomyces macrosporus</name>
    <dbReference type="NCBI Taxonomy" id="44032"/>
    <lineage>
        <taxon>Bacteria</taxon>
        <taxon>Bacillati</taxon>
        <taxon>Actinomycetota</taxon>
        <taxon>Actinomycetes</taxon>
        <taxon>Kitasatosporales</taxon>
        <taxon>Streptomycetaceae</taxon>
        <taxon>Streptomyces</taxon>
    </lineage>
</organism>
<dbReference type="Pfam" id="PF14246">
    <property type="entry name" value="TetR_C_7"/>
    <property type="match status" value="1"/>
</dbReference>
<evidence type="ECO:0000313" key="4">
    <source>
        <dbReference type="Proteomes" id="UP001501638"/>
    </source>
</evidence>
<accession>A0ABN3KF51</accession>
<evidence type="ECO:0000313" key="3">
    <source>
        <dbReference type="EMBL" id="GAA2455091.1"/>
    </source>
</evidence>
<name>A0ABN3KF51_9ACTN</name>
<gene>
    <name evidence="3" type="ORF">GCM10010405_43860</name>
</gene>
<feature type="domain" description="Transcriptional regulator TetR C-terminal Proteobacteria type" evidence="2">
    <location>
        <begin position="45"/>
        <end position="117"/>
    </location>
</feature>
<dbReference type="Gene3D" id="1.10.357.10">
    <property type="entry name" value="Tetracycline Repressor, domain 2"/>
    <property type="match status" value="1"/>
</dbReference>
<dbReference type="InterPro" id="IPR039536">
    <property type="entry name" value="TetR_C_Proteobacteria"/>
</dbReference>
<feature type="chain" id="PRO_5046059102" description="Transcriptional regulator TetR C-terminal Proteobacteria type domain-containing protein" evidence="1">
    <location>
        <begin position="21"/>
        <end position="141"/>
    </location>
</feature>
<comment type="caution">
    <text evidence="3">The sequence shown here is derived from an EMBL/GenBank/DDBJ whole genome shotgun (WGS) entry which is preliminary data.</text>
</comment>
<sequence length="141" mass="14346">MVAAPAATAAAIPAVPCAWAATGTPARSASRTTGRSSSSVNCASQIAGPQRIQRELARQLRRLADIGVPEVADASLTADHFLLSTSGAVSERSHYGAAALSVSDRTALITAEVRAFLHGCLPHPASGVSAAAELRSAPPHR</sequence>
<dbReference type="Proteomes" id="UP001501638">
    <property type="component" value="Unassembled WGS sequence"/>
</dbReference>
<keyword evidence="1" id="KW-0732">Signal</keyword>
<reference evidence="3 4" key="1">
    <citation type="journal article" date="2019" name="Int. J. Syst. Evol. Microbiol.">
        <title>The Global Catalogue of Microorganisms (GCM) 10K type strain sequencing project: providing services to taxonomists for standard genome sequencing and annotation.</title>
        <authorList>
            <consortium name="The Broad Institute Genomics Platform"/>
            <consortium name="The Broad Institute Genome Sequencing Center for Infectious Disease"/>
            <person name="Wu L."/>
            <person name="Ma J."/>
        </authorList>
    </citation>
    <scope>NUCLEOTIDE SEQUENCE [LARGE SCALE GENOMIC DNA]</scope>
    <source>
        <strain evidence="3 4">JCM 6305</strain>
    </source>
</reference>
<proteinExistence type="predicted"/>